<comment type="caution">
    <text evidence="15">The sequence shown here is derived from an EMBL/GenBank/DDBJ whole genome shotgun (WGS) entry which is preliminary data.</text>
</comment>
<keyword evidence="4" id="KW-0121">Carboxypeptidase</keyword>
<evidence type="ECO:0000313" key="15">
    <source>
        <dbReference type="EMBL" id="MFD1009451.1"/>
    </source>
</evidence>
<reference evidence="16" key="1">
    <citation type="journal article" date="2019" name="Int. J. Syst. Evol. Microbiol.">
        <title>The Global Catalogue of Microorganisms (GCM) 10K type strain sequencing project: providing services to taxonomists for standard genome sequencing and annotation.</title>
        <authorList>
            <consortium name="The Broad Institute Genomics Platform"/>
            <consortium name="The Broad Institute Genome Sequencing Center for Infectious Disease"/>
            <person name="Wu L."/>
            <person name="Ma J."/>
        </authorList>
    </citation>
    <scope>NUCLEOTIDE SEQUENCE [LARGE SCALE GENOMIC DNA]</scope>
    <source>
        <strain evidence="16">CCUG 60525</strain>
    </source>
</reference>
<comment type="catalytic activity">
    <reaction evidence="11">
        <text>[GlcNAc-(1-&gt;4)-Mur2Ac(oyl-L-Ala-gamma-D-Glu-L-Lys-D-Ala-D-Ala)](n)-di-trans,octa-cis-undecaprenyl diphosphate + beta-D-GlcNAc-(1-&gt;4)-Mur2Ac(oyl-L-Ala-gamma-D-Glu-L-Lys-D-Ala-D-Ala)-di-trans,octa-cis-undecaprenyl diphosphate = [GlcNAc-(1-&gt;4)-Mur2Ac(oyl-L-Ala-gamma-D-Glu-L-Lys-D-Ala-D-Ala)](n+1)-di-trans,octa-cis-undecaprenyl diphosphate + di-trans,octa-cis-undecaprenyl diphosphate + H(+)</text>
        <dbReference type="Rhea" id="RHEA:23708"/>
        <dbReference type="Rhea" id="RHEA-COMP:9602"/>
        <dbReference type="Rhea" id="RHEA-COMP:9603"/>
        <dbReference type="ChEBI" id="CHEBI:15378"/>
        <dbReference type="ChEBI" id="CHEBI:58405"/>
        <dbReference type="ChEBI" id="CHEBI:60033"/>
        <dbReference type="ChEBI" id="CHEBI:78435"/>
        <dbReference type="EC" id="2.4.99.28"/>
    </reaction>
</comment>
<keyword evidence="9" id="KW-0511">Multifunctional enzyme</keyword>
<dbReference type="RefSeq" id="WP_379559482.1">
    <property type="nucleotide sequence ID" value="NZ_JBHTJS010000060.1"/>
</dbReference>
<keyword evidence="8" id="KW-0378">Hydrolase</keyword>
<evidence type="ECO:0000256" key="9">
    <source>
        <dbReference type="ARBA" id="ARBA00023268"/>
    </source>
</evidence>
<keyword evidence="5" id="KW-0645">Protease</keyword>
<evidence type="ECO:0000256" key="11">
    <source>
        <dbReference type="ARBA" id="ARBA00049902"/>
    </source>
</evidence>
<evidence type="ECO:0000313" key="16">
    <source>
        <dbReference type="Proteomes" id="UP001597048"/>
    </source>
</evidence>
<evidence type="ECO:0000256" key="7">
    <source>
        <dbReference type="ARBA" id="ARBA00022679"/>
    </source>
</evidence>
<keyword evidence="6" id="KW-0328">Glycosyltransferase</keyword>
<name>A0ABW3KML3_9GAMM</name>
<dbReference type="InterPro" id="IPR009647">
    <property type="entry name" value="PBP_C"/>
</dbReference>
<keyword evidence="7" id="KW-0808">Transferase</keyword>
<proteinExistence type="inferred from homology"/>
<protein>
    <recommendedName>
        <fullName evidence="10">peptidoglycan glycosyltransferase</fullName>
        <ecNumber evidence="10">2.4.99.28</ecNumber>
    </recommendedName>
</protein>
<evidence type="ECO:0000259" key="12">
    <source>
        <dbReference type="Pfam" id="PF00905"/>
    </source>
</evidence>
<comment type="pathway">
    <text evidence="1">Cell wall biogenesis; peptidoglycan biosynthesis.</text>
</comment>
<evidence type="ECO:0000256" key="8">
    <source>
        <dbReference type="ARBA" id="ARBA00022801"/>
    </source>
</evidence>
<evidence type="ECO:0000256" key="2">
    <source>
        <dbReference type="ARBA" id="ARBA00007090"/>
    </source>
</evidence>
<dbReference type="NCBIfam" id="TIGR02073">
    <property type="entry name" value="PBP_1c"/>
    <property type="match status" value="1"/>
</dbReference>
<feature type="domain" description="Glycosyl transferase family 51" evidence="13">
    <location>
        <begin position="65"/>
        <end position="232"/>
    </location>
</feature>
<sequence>MRAAWLRFALGLTLTLGLIFSLLLWLASEALDAWVEATELPSIAVETSVEVLARDGRLLRAYTVADGRWRMTVEPDAVDPDFTAMLIAYEDKRFYNHGGVDTLAVLRAVAQAAWQGRVVSGGSTLTMQVARLLEDSGTGKLKGKLRQARVALALERHLSKTQILQLYYQVAPYGGNLEGVRAASLAYFGKEPKRLTPAQAALLVALPQSPEGRRPDRAPKAAILAREKILAQAVSTGVILAEQAQAAAREPMPTRRQNFPALAPHIADRVVAAAPDTQLHRTTLDAALQTRIEELATQAVAAHGDRLQVAMVVANHSTGEVLASVGSAAYRADARLGFVDMTRAFRSPGSTLKPLVYGLAFDEGLAHPETLIEDRAMDFGGYAPQNFDKIFRGEVRIREALQQSLNLPVVALTDALGPAKLMSGLRRAGVDARVPGGKPGLAVALGGVGVTLDDMVGLYATIARGGVAQPLHFTVDGSGGKSQSSNGNGVAEKTGLRVMSAVAAWQVGDILSGVAPPIGAPVNRLPYKTGTSYGHRDAWAIGFDGTHVIGVWMGRADGTPVPGVFGADLAAPLLFQAFARVKRKLEPLPLPPPSTLMVANASLPQPLRKFRARNAAFVAVDAPAVDFPPDGAEVELMSDGLLLRVRGGVGPFTWLADGEPIVVSARGRDQLVKMPSPGFVELSVIDSTGQSAQAKVRLR</sequence>
<dbReference type="EMBL" id="JBHTJS010000060">
    <property type="protein sequence ID" value="MFD1009451.1"/>
    <property type="molecule type" value="Genomic_DNA"/>
</dbReference>
<dbReference type="InterPro" id="IPR001264">
    <property type="entry name" value="Glyco_trans_51"/>
</dbReference>
<dbReference type="EC" id="2.4.99.28" evidence="10"/>
<dbReference type="InterPro" id="IPR001460">
    <property type="entry name" value="PCN-bd_Tpept"/>
</dbReference>
<evidence type="ECO:0000259" key="14">
    <source>
        <dbReference type="Pfam" id="PF06832"/>
    </source>
</evidence>
<evidence type="ECO:0000259" key="13">
    <source>
        <dbReference type="Pfam" id="PF00912"/>
    </source>
</evidence>
<feature type="domain" description="Penicillin-binding protein transpeptidase" evidence="12">
    <location>
        <begin position="310"/>
        <end position="532"/>
    </location>
</feature>
<evidence type="ECO:0000256" key="3">
    <source>
        <dbReference type="ARBA" id="ARBA00007739"/>
    </source>
</evidence>
<evidence type="ECO:0000256" key="5">
    <source>
        <dbReference type="ARBA" id="ARBA00022670"/>
    </source>
</evidence>
<dbReference type="PANTHER" id="PTHR32282:SF15">
    <property type="entry name" value="PENICILLIN-BINDING PROTEIN 1C"/>
    <property type="match status" value="1"/>
</dbReference>
<dbReference type="Gene3D" id="3.40.710.10">
    <property type="entry name" value="DD-peptidase/beta-lactamase superfamily"/>
    <property type="match status" value="1"/>
</dbReference>
<gene>
    <name evidence="15" type="primary">pbpC</name>
    <name evidence="15" type="ORF">ACFQ1C_14980</name>
</gene>
<dbReference type="InterPro" id="IPR011815">
    <property type="entry name" value="PBP_1c"/>
</dbReference>
<evidence type="ECO:0000256" key="1">
    <source>
        <dbReference type="ARBA" id="ARBA00004752"/>
    </source>
</evidence>
<dbReference type="InterPro" id="IPR023346">
    <property type="entry name" value="Lysozyme-like_dom_sf"/>
</dbReference>
<keyword evidence="16" id="KW-1185">Reference proteome</keyword>
<evidence type="ECO:0000256" key="4">
    <source>
        <dbReference type="ARBA" id="ARBA00022645"/>
    </source>
</evidence>
<evidence type="ECO:0000256" key="6">
    <source>
        <dbReference type="ARBA" id="ARBA00022676"/>
    </source>
</evidence>
<accession>A0ABW3KML3</accession>
<dbReference type="PANTHER" id="PTHR32282">
    <property type="entry name" value="BINDING PROTEIN TRANSPEPTIDASE, PUTATIVE-RELATED"/>
    <property type="match status" value="1"/>
</dbReference>
<dbReference type="Pfam" id="PF00912">
    <property type="entry name" value="Transgly"/>
    <property type="match status" value="1"/>
</dbReference>
<comment type="similarity">
    <text evidence="3">In the N-terminal section; belongs to the glycosyltransferase 51 family.</text>
</comment>
<dbReference type="InterPro" id="IPR036950">
    <property type="entry name" value="PBP_transglycosylase"/>
</dbReference>
<feature type="domain" description="Penicillin-binding C-terminal" evidence="14">
    <location>
        <begin position="621"/>
        <end position="696"/>
    </location>
</feature>
<comment type="similarity">
    <text evidence="2">In the C-terminal section; belongs to the transpeptidase family.</text>
</comment>
<dbReference type="Pfam" id="PF00905">
    <property type="entry name" value="Transpeptidase"/>
    <property type="match status" value="1"/>
</dbReference>
<dbReference type="SUPFAM" id="SSF56601">
    <property type="entry name" value="beta-lactamase/transpeptidase-like"/>
    <property type="match status" value="1"/>
</dbReference>
<dbReference type="InterPro" id="IPR012338">
    <property type="entry name" value="Beta-lactam/transpept-like"/>
</dbReference>
<dbReference type="Pfam" id="PF06832">
    <property type="entry name" value="BiPBP_C"/>
    <property type="match status" value="1"/>
</dbReference>
<dbReference type="SUPFAM" id="SSF53955">
    <property type="entry name" value="Lysozyme-like"/>
    <property type="match status" value="1"/>
</dbReference>
<dbReference type="InterPro" id="IPR050396">
    <property type="entry name" value="Glycosyltr_51/Transpeptidase"/>
</dbReference>
<dbReference type="Proteomes" id="UP001597048">
    <property type="component" value="Unassembled WGS sequence"/>
</dbReference>
<organism evidence="15 16">
    <name type="scientific">Oceanisphaera ostreae</name>
    <dbReference type="NCBI Taxonomy" id="914151"/>
    <lineage>
        <taxon>Bacteria</taxon>
        <taxon>Pseudomonadati</taxon>
        <taxon>Pseudomonadota</taxon>
        <taxon>Gammaproteobacteria</taxon>
        <taxon>Aeromonadales</taxon>
        <taxon>Aeromonadaceae</taxon>
        <taxon>Oceanisphaera</taxon>
    </lineage>
</organism>
<evidence type="ECO:0000256" key="10">
    <source>
        <dbReference type="ARBA" id="ARBA00044770"/>
    </source>
</evidence>
<dbReference type="Gene3D" id="1.10.3810.10">
    <property type="entry name" value="Biosynthetic peptidoglycan transglycosylase-like"/>
    <property type="match status" value="1"/>
</dbReference>